<dbReference type="OrthoDB" id="2496787at2759"/>
<organism evidence="18 19">
    <name type="scientific">Clathrospora elynae</name>
    <dbReference type="NCBI Taxonomy" id="706981"/>
    <lineage>
        <taxon>Eukaryota</taxon>
        <taxon>Fungi</taxon>
        <taxon>Dikarya</taxon>
        <taxon>Ascomycota</taxon>
        <taxon>Pezizomycotina</taxon>
        <taxon>Dothideomycetes</taxon>
        <taxon>Pleosporomycetidae</taxon>
        <taxon>Pleosporales</taxon>
        <taxon>Diademaceae</taxon>
        <taxon>Clathrospora</taxon>
    </lineage>
</organism>
<keyword evidence="14" id="KW-0408">Iron</keyword>
<evidence type="ECO:0000313" key="18">
    <source>
        <dbReference type="EMBL" id="KAF1937174.1"/>
    </source>
</evidence>
<evidence type="ECO:0000259" key="17">
    <source>
        <dbReference type="PROSITE" id="PS52012"/>
    </source>
</evidence>
<gene>
    <name evidence="18" type="ORF">EJ02DRAFT_386148</name>
</gene>
<feature type="transmembrane region" description="Helical" evidence="15">
    <location>
        <begin position="136"/>
        <end position="156"/>
    </location>
</feature>
<protein>
    <recommendedName>
        <fullName evidence="17">CFEM domain-containing protein</fullName>
    </recommendedName>
</protein>
<keyword evidence="8 16" id="KW-0732">Signal</keyword>
<dbReference type="Pfam" id="PF20684">
    <property type="entry name" value="Fung_rhodopsin"/>
    <property type="match status" value="1"/>
</dbReference>
<dbReference type="SMART" id="SM00747">
    <property type="entry name" value="CFEM"/>
    <property type="match status" value="1"/>
</dbReference>
<keyword evidence="9 15" id="KW-1133">Transmembrane helix</keyword>
<evidence type="ECO:0000256" key="2">
    <source>
        <dbReference type="ARBA" id="ARBA00004589"/>
    </source>
</evidence>
<feature type="domain" description="CFEM" evidence="17">
    <location>
        <begin position="6"/>
        <end position="117"/>
    </location>
</feature>
<keyword evidence="6" id="KW-0336">GPI-anchor</keyword>
<keyword evidence="12" id="KW-0449">Lipoprotein</keyword>
<evidence type="ECO:0000256" key="12">
    <source>
        <dbReference type="ARBA" id="ARBA00023288"/>
    </source>
</evidence>
<keyword evidence="14" id="KW-0479">Metal-binding</keyword>
<evidence type="ECO:0000313" key="19">
    <source>
        <dbReference type="Proteomes" id="UP000800038"/>
    </source>
</evidence>
<feature type="signal peptide" evidence="16">
    <location>
        <begin position="1"/>
        <end position="19"/>
    </location>
</feature>
<comment type="similarity">
    <text evidence="13">Belongs to the SAT4 family.</text>
</comment>
<dbReference type="GO" id="GO:0046872">
    <property type="term" value="F:metal ion binding"/>
    <property type="evidence" value="ECO:0007669"/>
    <property type="project" value="UniProtKB-UniRule"/>
</dbReference>
<keyword evidence="7 15" id="KW-0812">Transmembrane</keyword>
<comment type="subcellular location">
    <subcellularLocation>
        <location evidence="2">Membrane</location>
        <topology evidence="2">Lipid-anchor</topology>
        <topology evidence="2">GPI-anchor</topology>
    </subcellularLocation>
    <subcellularLocation>
        <location evidence="1">Membrane</location>
        <topology evidence="1">Multi-pass membrane protein</topology>
    </subcellularLocation>
    <subcellularLocation>
        <location evidence="3">Secreted</location>
    </subcellularLocation>
</comment>
<dbReference type="EMBL" id="ML976150">
    <property type="protein sequence ID" value="KAF1937174.1"/>
    <property type="molecule type" value="Genomic_DNA"/>
</dbReference>
<evidence type="ECO:0000256" key="9">
    <source>
        <dbReference type="ARBA" id="ARBA00022989"/>
    </source>
</evidence>
<evidence type="ECO:0000256" key="13">
    <source>
        <dbReference type="ARBA" id="ARBA00038359"/>
    </source>
</evidence>
<accession>A0A6A5SC83</accession>
<comment type="similarity">
    <text evidence="4">Belongs to the RBT5 family.</text>
</comment>
<dbReference type="Proteomes" id="UP000800038">
    <property type="component" value="Unassembled WGS sequence"/>
</dbReference>
<evidence type="ECO:0000256" key="7">
    <source>
        <dbReference type="ARBA" id="ARBA00022692"/>
    </source>
</evidence>
<reference evidence="18" key="1">
    <citation type="journal article" date="2020" name="Stud. Mycol.">
        <title>101 Dothideomycetes genomes: a test case for predicting lifestyles and emergence of pathogens.</title>
        <authorList>
            <person name="Haridas S."/>
            <person name="Albert R."/>
            <person name="Binder M."/>
            <person name="Bloem J."/>
            <person name="Labutti K."/>
            <person name="Salamov A."/>
            <person name="Andreopoulos B."/>
            <person name="Baker S."/>
            <person name="Barry K."/>
            <person name="Bills G."/>
            <person name="Bluhm B."/>
            <person name="Cannon C."/>
            <person name="Castanera R."/>
            <person name="Culley D."/>
            <person name="Daum C."/>
            <person name="Ezra D."/>
            <person name="Gonzalez J."/>
            <person name="Henrissat B."/>
            <person name="Kuo A."/>
            <person name="Liang C."/>
            <person name="Lipzen A."/>
            <person name="Lutzoni F."/>
            <person name="Magnuson J."/>
            <person name="Mondo S."/>
            <person name="Nolan M."/>
            <person name="Ohm R."/>
            <person name="Pangilinan J."/>
            <person name="Park H.-J."/>
            <person name="Ramirez L."/>
            <person name="Alfaro M."/>
            <person name="Sun H."/>
            <person name="Tritt A."/>
            <person name="Yoshinaga Y."/>
            <person name="Zwiers L.-H."/>
            <person name="Turgeon B."/>
            <person name="Goodwin S."/>
            <person name="Spatafora J."/>
            <person name="Crous P."/>
            <person name="Grigoriev I."/>
        </authorList>
    </citation>
    <scope>NUCLEOTIDE SEQUENCE</scope>
    <source>
        <strain evidence="18">CBS 161.51</strain>
    </source>
</reference>
<feature type="chain" id="PRO_5025406959" description="CFEM domain-containing protein" evidence="16">
    <location>
        <begin position="20"/>
        <end position="457"/>
    </location>
</feature>
<sequence>MRPSQFLLPLLAWVQIGFAQDSGLLAAVEQLPKCALLCLTTAVTQSPCKLTDATCICTNAELQSSIEACVMQSCTLRQSLTTKNLTSTACHAPVRYSGNTIRITNIVLGVIGAAFTLLRIIYKAVFSIGEIGADDYSVFAVTLLGVPSVVMIDRGIVPNGLGMDVWKVPFDHITNFVRWLYVLEAMYFLQIATLKLTLLFFFLRIFPKPLIRKLLWATIAFTTAWATSFVIAGIFQCQPISYYWTSWDKERPGKCMNINALAWSNAIINVVLDMWMLALPLYEVFQLQMSTRKKLSVAVMFCVGTFVTVVSILRLKSLVKFAVSSNPTWDQAEVIHWSNIEINTGIICACLPAVRVVLVRMFPSILGSSSRATKQHYYVYGSRSHGMKKGASALASGPGKSFQSSSRRNPHAITFTKTFEVRHAESDEQSLVQMEMDQFGPNRSKHHSSNSTSAVSL</sequence>
<keyword evidence="14" id="KW-0349">Heme</keyword>
<dbReference type="InterPro" id="IPR049326">
    <property type="entry name" value="Rhodopsin_dom_fungi"/>
</dbReference>
<keyword evidence="11 14" id="KW-1015">Disulfide bond</keyword>
<dbReference type="GO" id="GO:0005576">
    <property type="term" value="C:extracellular region"/>
    <property type="evidence" value="ECO:0007669"/>
    <property type="project" value="UniProtKB-SubCell"/>
</dbReference>
<name>A0A6A5SC83_9PLEO</name>
<dbReference type="PANTHER" id="PTHR33048:SF143">
    <property type="entry name" value="EXTRACELLULAR MEMBRANE PROTEIN CFEM DOMAIN-CONTAINING PROTEIN-RELATED"/>
    <property type="match status" value="1"/>
</dbReference>
<feature type="disulfide bond" evidence="14">
    <location>
        <begin position="38"/>
        <end position="69"/>
    </location>
</feature>
<evidence type="ECO:0000256" key="1">
    <source>
        <dbReference type="ARBA" id="ARBA00004141"/>
    </source>
</evidence>
<evidence type="ECO:0000256" key="5">
    <source>
        <dbReference type="ARBA" id="ARBA00022525"/>
    </source>
</evidence>
<dbReference type="InterPro" id="IPR052337">
    <property type="entry name" value="SAT4-like"/>
</dbReference>
<feature type="binding site" description="axial binding residue" evidence="14">
    <location>
        <position position="52"/>
    </location>
    <ligand>
        <name>heme</name>
        <dbReference type="ChEBI" id="CHEBI:30413"/>
    </ligand>
    <ligandPart>
        <name>Fe</name>
        <dbReference type="ChEBI" id="CHEBI:18248"/>
    </ligandPart>
</feature>
<feature type="transmembrane region" description="Helical" evidence="15">
    <location>
        <begin position="214"/>
        <end position="235"/>
    </location>
</feature>
<evidence type="ECO:0000256" key="3">
    <source>
        <dbReference type="ARBA" id="ARBA00004613"/>
    </source>
</evidence>
<feature type="transmembrane region" description="Helical" evidence="15">
    <location>
        <begin position="297"/>
        <end position="315"/>
    </location>
</feature>
<dbReference type="AlphaFoldDB" id="A0A6A5SC83"/>
<dbReference type="InterPro" id="IPR008427">
    <property type="entry name" value="Extracellular_membr_CFEM_dom"/>
</dbReference>
<keyword evidence="6" id="KW-0325">Glycoprotein</keyword>
<evidence type="ECO:0000256" key="10">
    <source>
        <dbReference type="ARBA" id="ARBA00023136"/>
    </source>
</evidence>
<evidence type="ECO:0000256" key="14">
    <source>
        <dbReference type="PROSITE-ProRule" id="PRU01356"/>
    </source>
</evidence>
<evidence type="ECO:0000256" key="8">
    <source>
        <dbReference type="ARBA" id="ARBA00022729"/>
    </source>
</evidence>
<feature type="transmembrane region" description="Helical" evidence="15">
    <location>
        <begin position="103"/>
        <end position="124"/>
    </location>
</feature>
<feature type="disulfide bond" evidence="14">
    <location>
        <begin position="34"/>
        <end position="74"/>
    </location>
</feature>
<dbReference type="PANTHER" id="PTHR33048">
    <property type="entry name" value="PTH11-LIKE INTEGRAL MEMBRANE PROTEIN (AFU_ORTHOLOGUE AFUA_5G11245)"/>
    <property type="match status" value="1"/>
</dbReference>
<evidence type="ECO:0000256" key="11">
    <source>
        <dbReference type="ARBA" id="ARBA00023157"/>
    </source>
</evidence>
<feature type="disulfide bond" evidence="14">
    <location>
        <begin position="57"/>
        <end position="90"/>
    </location>
</feature>
<evidence type="ECO:0000256" key="6">
    <source>
        <dbReference type="ARBA" id="ARBA00022622"/>
    </source>
</evidence>
<evidence type="ECO:0000256" key="4">
    <source>
        <dbReference type="ARBA" id="ARBA00010031"/>
    </source>
</evidence>
<keyword evidence="19" id="KW-1185">Reference proteome</keyword>
<evidence type="ECO:0000256" key="15">
    <source>
        <dbReference type="SAM" id="Phobius"/>
    </source>
</evidence>
<feature type="transmembrane region" description="Helical" evidence="15">
    <location>
        <begin position="176"/>
        <end position="202"/>
    </location>
</feature>
<keyword evidence="5" id="KW-0964">Secreted</keyword>
<dbReference type="GO" id="GO:0098552">
    <property type="term" value="C:side of membrane"/>
    <property type="evidence" value="ECO:0007669"/>
    <property type="project" value="UniProtKB-KW"/>
</dbReference>
<keyword evidence="10 15" id="KW-0472">Membrane</keyword>
<feature type="transmembrane region" description="Helical" evidence="15">
    <location>
        <begin position="266"/>
        <end position="285"/>
    </location>
</feature>
<proteinExistence type="inferred from homology"/>
<feature type="disulfide bond" evidence="14">
    <location>
        <begin position="48"/>
        <end position="55"/>
    </location>
</feature>
<dbReference type="PROSITE" id="PS52012">
    <property type="entry name" value="CFEM"/>
    <property type="match status" value="1"/>
</dbReference>
<evidence type="ECO:0000256" key="16">
    <source>
        <dbReference type="SAM" id="SignalP"/>
    </source>
</evidence>
<dbReference type="Pfam" id="PF05730">
    <property type="entry name" value="CFEM"/>
    <property type="match status" value="1"/>
</dbReference>